<feature type="binding site" evidence="2">
    <location>
        <position position="122"/>
    </location>
    <ligand>
        <name>substrate</name>
    </ligand>
</feature>
<dbReference type="PRINTS" id="PR01790">
    <property type="entry name" value="SMP30FAMILY"/>
</dbReference>
<feature type="domain" description="SMP-30/Gluconolactonase/LRE-like region" evidence="3">
    <location>
        <begin position="13"/>
        <end position="283"/>
    </location>
</feature>
<dbReference type="InterPro" id="IPR005511">
    <property type="entry name" value="SMP-30"/>
</dbReference>
<dbReference type="EMBL" id="WESC01000014">
    <property type="protein sequence ID" value="KAB7738953.1"/>
    <property type="molecule type" value="Genomic_DNA"/>
</dbReference>
<sequence length="306" mass="31938">MSQPKLIASGLQFPEGPIAMPDGSVILVEIKRGTLTRVHPDGKAEVIATTGGGPNGAAIGPDGACYICNDGGFEWHEVGGLTIPGDKPANYSGGRIERVDLKTGKVDVLYTQCNGNPLIGPNDIVFDKHGGFWFTDHGKGDGRIQYRGGLYYAKIDGSLIKEVAFPILSANGVGLSPDEKTVYVADTYSARLFAFDVVAPGEVAPAAGPGGPGRYVGTAPGHCFFDSLAVDAEGNICVATLLHGGITTFSPDGSKITHTAFDDILPTNICFGGKDLKTAFITLSASGRLVSVEWPTAGLPLNFLNK</sequence>
<keyword evidence="2" id="KW-0479">Metal-binding</keyword>
<dbReference type="RefSeq" id="WP_152217045.1">
    <property type="nucleotide sequence ID" value="NZ_WESC01000014.1"/>
</dbReference>
<keyword evidence="5" id="KW-1185">Reference proteome</keyword>
<name>A0A6N6VE00_9HYPH</name>
<gene>
    <name evidence="4" type="ORF">F2P47_14215</name>
</gene>
<evidence type="ECO:0000313" key="4">
    <source>
        <dbReference type="EMBL" id="KAB7738953.1"/>
    </source>
</evidence>
<feature type="binding site" evidence="2">
    <location>
        <position position="226"/>
    </location>
    <ligand>
        <name>a divalent metal cation</name>
        <dbReference type="ChEBI" id="CHEBI:60240"/>
    </ligand>
</feature>
<reference evidence="4 5" key="1">
    <citation type="submission" date="2019-09" db="EMBL/GenBank/DDBJ databases">
        <title>Parvibaculum sedimenti sp. nov., isolated from sediment.</title>
        <authorList>
            <person name="Wang Y."/>
        </authorList>
    </citation>
    <scope>NUCLEOTIDE SEQUENCE [LARGE SCALE GENOMIC DNA]</scope>
    <source>
        <strain evidence="4 5">HXT-9</strain>
    </source>
</reference>
<dbReference type="PANTHER" id="PTHR47572:SF5">
    <property type="entry name" value="BLR2277 PROTEIN"/>
    <property type="match status" value="1"/>
</dbReference>
<proteinExistence type="predicted"/>
<dbReference type="Proteomes" id="UP000468901">
    <property type="component" value="Unassembled WGS sequence"/>
</dbReference>
<feature type="binding site" evidence="2">
    <location>
        <position position="171"/>
    </location>
    <ligand>
        <name>a divalent metal cation</name>
        <dbReference type="ChEBI" id="CHEBI:60240"/>
    </ligand>
</feature>
<evidence type="ECO:0000313" key="5">
    <source>
        <dbReference type="Proteomes" id="UP000468901"/>
    </source>
</evidence>
<accession>A0A6N6VE00</accession>
<keyword evidence="2" id="KW-0862">Zinc</keyword>
<dbReference type="InterPro" id="IPR051262">
    <property type="entry name" value="SMP-30/CGR1_Lactonase"/>
</dbReference>
<evidence type="ECO:0000256" key="2">
    <source>
        <dbReference type="PIRSR" id="PIRSR605511-2"/>
    </source>
</evidence>
<comment type="cofactor">
    <cofactor evidence="2">
        <name>Zn(2+)</name>
        <dbReference type="ChEBI" id="CHEBI:29105"/>
    </cofactor>
    <text evidence="2">Binds 1 divalent metal cation per subunit.</text>
</comment>
<dbReference type="InterPro" id="IPR011042">
    <property type="entry name" value="6-blade_b-propeller_TolB-like"/>
</dbReference>
<dbReference type="InterPro" id="IPR013658">
    <property type="entry name" value="SGL"/>
</dbReference>
<dbReference type="PANTHER" id="PTHR47572">
    <property type="entry name" value="LIPOPROTEIN-RELATED"/>
    <property type="match status" value="1"/>
</dbReference>
<protein>
    <submittedName>
        <fullName evidence="4">SMP-30/gluconolactonase/LRE family protein</fullName>
    </submittedName>
</protein>
<dbReference type="GO" id="GO:0046872">
    <property type="term" value="F:metal ion binding"/>
    <property type="evidence" value="ECO:0007669"/>
    <property type="project" value="UniProtKB-KW"/>
</dbReference>
<feature type="active site" description="Proton donor/acceptor" evidence="1">
    <location>
        <position position="226"/>
    </location>
</feature>
<dbReference type="Pfam" id="PF08450">
    <property type="entry name" value="SGL"/>
    <property type="match status" value="1"/>
</dbReference>
<evidence type="ECO:0000256" key="1">
    <source>
        <dbReference type="PIRSR" id="PIRSR605511-1"/>
    </source>
</evidence>
<dbReference type="Gene3D" id="2.120.10.30">
    <property type="entry name" value="TolB, C-terminal domain"/>
    <property type="match status" value="1"/>
</dbReference>
<dbReference type="SUPFAM" id="SSF63829">
    <property type="entry name" value="Calcium-dependent phosphotriesterase"/>
    <property type="match status" value="1"/>
</dbReference>
<comment type="caution">
    <text evidence="4">The sequence shown here is derived from an EMBL/GenBank/DDBJ whole genome shotgun (WGS) entry which is preliminary data.</text>
</comment>
<dbReference type="AlphaFoldDB" id="A0A6N6VE00"/>
<evidence type="ECO:0000259" key="3">
    <source>
        <dbReference type="Pfam" id="PF08450"/>
    </source>
</evidence>
<organism evidence="4 5">
    <name type="scientific">Parvibaculum sedimenti</name>
    <dbReference type="NCBI Taxonomy" id="2608632"/>
    <lineage>
        <taxon>Bacteria</taxon>
        <taxon>Pseudomonadati</taxon>
        <taxon>Pseudomonadota</taxon>
        <taxon>Alphaproteobacteria</taxon>
        <taxon>Hyphomicrobiales</taxon>
        <taxon>Parvibaculaceae</taxon>
        <taxon>Parvibaculum</taxon>
    </lineage>
</organism>